<protein>
    <submittedName>
        <fullName evidence="2">Uncharacterized protein</fullName>
    </submittedName>
</protein>
<evidence type="ECO:0000256" key="1">
    <source>
        <dbReference type="SAM" id="Phobius"/>
    </source>
</evidence>
<keyword evidence="1" id="KW-0472">Membrane</keyword>
<comment type="caution">
    <text evidence="2">The sequence shown here is derived from an EMBL/GenBank/DDBJ whole genome shotgun (WGS) entry which is preliminary data.</text>
</comment>
<accession>A0A0F9P5E2</accession>
<dbReference type="AlphaFoldDB" id="A0A0F9P5E2"/>
<sequence length="58" mass="6845">MNELLFLKIMVIVLWAAIVLLYCFRLRDKFKIKTESIEMGDYEIKIVNGNISINPKKK</sequence>
<dbReference type="EMBL" id="LAZR01003315">
    <property type="protein sequence ID" value="KKN19647.1"/>
    <property type="molecule type" value="Genomic_DNA"/>
</dbReference>
<gene>
    <name evidence="2" type="ORF">LCGC14_0943660</name>
</gene>
<name>A0A0F9P5E2_9ZZZZ</name>
<organism evidence="2">
    <name type="scientific">marine sediment metagenome</name>
    <dbReference type="NCBI Taxonomy" id="412755"/>
    <lineage>
        <taxon>unclassified sequences</taxon>
        <taxon>metagenomes</taxon>
        <taxon>ecological metagenomes</taxon>
    </lineage>
</organism>
<keyword evidence="1" id="KW-0812">Transmembrane</keyword>
<keyword evidence="1" id="KW-1133">Transmembrane helix</keyword>
<evidence type="ECO:0000313" key="2">
    <source>
        <dbReference type="EMBL" id="KKN19647.1"/>
    </source>
</evidence>
<proteinExistence type="predicted"/>
<reference evidence="2" key="1">
    <citation type="journal article" date="2015" name="Nature">
        <title>Complex archaea that bridge the gap between prokaryotes and eukaryotes.</title>
        <authorList>
            <person name="Spang A."/>
            <person name="Saw J.H."/>
            <person name="Jorgensen S.L."/>
            <person name="Zaremba-Niedzwiedzka K."/>
            <person name="Martijn J."/>
            <person name="Lind A.E."/>
            <person name="van Eijk R."/>
            <person name="Schleper C."/>
            <person name="Guy L."/>
            <person name="Ettema T.J."/>
        </authorList>
    </citation>
    <scope>NUCLEOTIDE SEQUENCE</scope>
</reference>
<feature type="transmembrane region" description="Helical" evidence="1">
    <location>
        <begin position="6"/>
        <end position="24"/>
    </location>
</feature>